<dbReference type="Proteomes" id="UP000786185">
    <property type="component" value="Unassembled WGS sequence"/>
</dbReference>
<dbReference type="EMBL" id="JAHGUI010000042">
    <property type="protein sequence ID" value="MBT2919324.1"/>
    <property type="molecule type" value="Genomic_DNA"/>
</dbReference>
<evidence type="ECO:0000313" key="3">
    <source>
        <dbReference type="EMBL" id="MBT2919324.1"/>
    </source>
</evidence>
<sequence length="265" mass="30240">MINQWVTQQSGSVYWLVGYKTIKHAMLENGGMSFENMAVLFHGDTFSSVMGLSPWLVPVSGKVLNLPVEILQQGLFLTSSTRTEVMLDHLQSLLIASLDGEEVMFRFYDRDVIIPILRAMDEAEVNHFLGNINQLVAIDHHKEDALITFSNTSRSEFVLRHGTWWKMLPHHLAPLYNVNVHANSLERRWWELLPHLLQRLESPQQTILSALQSALEKQNSYEVAEQHALVALVTATDTALDDLSHPLHLTLDELKELKAIKESWQ</sequence>
<dbReference type="AlphaFoldDB" id="A0A191W9K4"/>
<dbReference type="RefSeq" id="WP_064626573.1">
    <property type="nucleotide sequence ID" value="NZ_CP022100.1"/>
</dbReference>
<evidence type="ECO:0000313" key="4">
    <source>
        <dbReference type="Proteomes" id="UP000078309"/>
    </source>
</evidence>
<dbReference type="EMBL" id="SCLC01000004">
    <property type="protein sequence ID" value="MBF4434454.1"/>
    <property type="molecule type" value="Genomic_DNA"/>
</dbReference>
<dbReference type="OrthoDB" id="5891132at2"/>
<proteinExistence type="predicted"/>
<dbReference type="Proteomes" id="UP000078309">
    <property type="component" value="Unassembled WGS sequence"/>
</dbReference>
<comment type="caution">
    <text evidence="3">The sequence shown here is derived from an EMBL/GenBank/DDBJ whole genome shotgun (WGS) entry which is preliminary data.</text>
</comment>
<reference evidence="2" key="2">
    <citation type="journal article" date="2021" name="PeerJ">
        <title>Analysis of 44 Vibrio anguillarum genomes reveals high genetic diversity.</title>
        <authorList>
            <person name="Hansen M.J."/>
            <person name="Dalsgaard I."/>
        </authorList>
    </citation>
    <scope>NUCLEOTIDE SEQUENCE</scope>
    <source>
        <strain evidence="2">850617-1/1</strain>
    </source>
</reference>
<gene>
    <name evidence="2" type="ORF">ERJ77_08030</name>
    <name evidence="3" type="ORF">PL14_11540</name>
</gene>
<name>A0A191W9K4_VIBAN</name>
<reference evidence="3 4" key="1">
    <citation type="journal article" date="2017" name="J. Fish Dis.">
        <title>Comparative assessment of Vibrio virulence in marine fish larvae.</title>
        <authorList>
            <person name="Ronneseth A."/>
            <person name="Castillo D."/>
            <person name="D'Alvise P."/>
            <person name="Tonnesen O."/>
            <person name="Haugland G."/>
            <person name="Grotkjaer T."/>
            <person name="Engell-Sorensen K."/>
            <person name="Norremark L."/>
            <person name="Bergh O."/>
            <person name="Wergeland H.I."/>
            <person name="Gram L."/>
        </authorList>
    </citation>
    <scope>NUCLEOTIDE SEQUENCE [LARGE SCALE GENOMIC DNA]</scope>
    <source>
        <strain evidence="3 4">90-11-286</strain>
    </source>
</reference>
<dbReference type="InterPro" id="IPR025391">
    <property type="entry name" value="DUF4123"/>
</dbReference>
<protein>
    <submittedName>
        <fullName evidence="3">DUF4123 domain-containing protein</fullName>
    </submittedName>
</protein>
<reference evidence="3" key="3">
    <citation type="submission" date="2021-05" db="EMBL/GenBank/DDBJ databases">
        <authorList>
            <person name="Kalatzis P.G."/>
            <person name="Castillo D."/>
            <person name="D'Alvise P."/>
            <person name="Middelboe M."/>
            <person name="Gram L."/>
        </authorList>
    </citation>
    <scope>NUCLEOTIDE SEQUENCE</scope>
    <source>
        <strain evidence="3">90-11-286</strain>
    </source>
</reference>
<feature type="domain" description="DUF4123" evidence="1">
    <location>
        <begin position="32"/>
        <end position="125"/>
    </location>
</feature>
<organism evidence="3 4">
    <name type="scientific">Vibrio anguillarum</name>
    <name type="common">Listonella anguillarum</name>
    <dbReference type="NCBI Taxonomy" id="55601"/>
    <lineage>
        <taxon>Bacteria</taxon>
        <taxon>Pseudomonadati</taxon>
        <taxon>Pseudomonadota</taxon>
        <taxon>Gammaproteobacteria</taxon>
        <taxon>Vibrionales</taxon>
        <taxon>Vibrionaceae</taxon>
        <taxon>Vibrio</taxon>
    </lineage>
</organism>
<accession>A0A191W9K4</accession>
<evidence type="ECO:0000313" key="2">
    <source>
        <dbReference type="EMBL" id="MBF4434454.1"/>
    </source>
</evidence>
<evidence type="ECO:0000259" key="1">
    <source>
        <dbReference type="Pfam" id="PF13503"/>
    </source>
</evidence>
<dbReference type="Pfam" id="PF13503">
    <property type="entry name" value="DUF4123"/>
    <property type="match status" value="1"/>
</dbReference>